<dbReference type="GO" id="GO:0050104">
    <property type="term" value="F:L-gulonate 3-dehydrogenase activity"/>
    <property type="evidence" value="ECO:0007669"/>
    <property type="project" value="TreeGrafter"/>
</dbReference>
<dbReference type="NCBIfam" id="NF004783">
    <property type="entry name" value="PRK06129.1"/>
    <property type="match status" value="1"/>
</dbReference>
<sequence>MNDTQTAVVGAGAIGKGWAIVFAQAGYGVSVWDPDPGTLQAVPGVIAAELAELARQGLIREEPARIRARIRLAASLADAVRGADHVQENGPETLASRRQTFAEIDALAPPGAVLASSTSGMPPSRFTAEIPGRARCLVAHPANPPSLLPLVELCPAPWTDPTVLERTRRLMIRAGRQVATMRREADGFILNRLQGALLAEAFRLVADGVVDPDEVDTVMKHGLGRRWSFMGPFETVDLNAPGGIADFCARYGALYEALQTQMPPRRWDGDLVGRVAAARRADLPTQDIAARQAWRDRRLMALASHLREQPDPA</sequence>
<dbReference type="SUPFAM" id="SSF48179">
    <property type="entry name" value="6-phosphogluconate dehydrogenase C-terminal domain-like"/>
    <property type="match status" value="1"/>
</dbReference>
<dbReference type="Gene3D" id="1.10.1040.10">
    <property type="entry name" value="N-(1-d-carboxylethyl)-l-norvaline Dehydrogenase, domain 2"/>
    <property type="match status" value="1"/>
</dbReference>
<dbReference type="GO" id="GO:0006631">
    <property type="term" value="P:fatty acid metabolic process"/>
    <property type="evidence" value="ECO:0007669"/>
    <property type="project" value="InterPro"/>
</dbReference>
<evidence type="ECO:0000259" key="3">
    <source>
        <dbReference type="Pfam" id="PF00725"/>
    </source>
</evidence>
<name>A0A179S473_9HYPH</name>
<reference evidence="5 6" key="1">
    <citation type="submission" date="2016-04" db="EMBL/GenBank/DDBJ databases">
        <authorList>
            <person name="Evans L.H."/>
            <person name="Alamgir A."/>
            <person name="Owens N."/>
            <person name="Weber N.D."/>
            <person name="Virtaneva K."/>
            <person name="Barbian K."/>
            <person name="Babar A."/>
            <person name="Rosenke K."/>
        </authorList>
    </citation>
    <scope>NUCLEOTIDE SEQUENCE [LARGE SCALE GENOMIC DNA]</scope>
    <source>
        <strain evidence="5 6">PMB02</strain>
    </source>
</reference>
<dbReference type="SUPFAM" id="SSF51735">
    <property type="entry name" value="NAD(P)-binding Rossmann-fold domains"/>
    <property type="match status" value="1"/>
</dbReference>
<dbReference type="InterPro" id="IPR006108">
    <property type="entry name" value="3HC_DH_C"/>
</dbReference>
<feature type="domain" description="3-hydroxyacyl-CoA dehydrogenase C-terminal" evidence="3">
    <location>
        <begin position="187"/>
        <end position="252"/>
    </location>
</feature>
<dbReference type="Proteomes" id="UP000078316">
    <property type="component" value="Unassembled WGS sequence"/>
</dbReference>
<evidence type="ECO:0000313" key="5">
    <source>
        <dbReference type="EMBL" id="OAS20278.1"/>
    </source>
</evidence>
<evidence type="ECO:0000259" key="4">
    <source>
        <dbReference type="Pfam" id="PF02737"/>
    </source>
</evidence>
<dbReference type="RefSeq" id="WP_048433638.1">
    <property type="nucleotide sequence ID" value="NZ_LWHQ01000046.1"/>
</dbReference>
<dbReference type="PROSITE" id="PS00067">
    <property type="entry name" value="3HCDH"/>
    <property type="match status" value="1"/>
</dbReference>
<dbReference type="InterPro" id="IPR006180">
    <property type="entry name" value="3-OHacyl-CoA_DH_CS"/>
</dbReference>
<keyword evidence="2" id="KW-0560">Oxidoreductase</keyword>
<dbReference type="Pfam" id="PF02737">
    <property type="entry name" value="3HCDH_N"/>
    <property type="match status" value="1"/>
</dbReference>
<dbReference type="Gene3D" id="3.40.50.720">
    <property type="entry name" value="NAD(P)-binding Rossmann-like Domain"/>
    <property type="match status" value="1"/>
</dbReference>
<gene>
    <name evidence="5" type="ORF">A5481_22615</name>
</gene>
<accession>A0A179S473</accession>
<dbReference type="GO" id="GO:0070403">
    <property type="term" value="F:NAD+ binding"/>
    <property type="evidence" value="ECO:0007669"/>
    <property type="project" value="InterPro"/>
</dbReference>
<dbReference type="EMBL" id="LWHQ01000046">
    <property type="protein sequence ID" value="OAS20278.1"/>
    <property type="molecule type" value="Genomic_DNA"/>
</dbReference>
<organism evidence="5 6">
    <name type="scientific">Methylobacterium platani</name>
    <dbReference type="NCBI Taxonomy" id="427683"/>
    <lineage>
        <taxon>Bacteria</taxon>
        <taxon>Pseudomonadati</taxon>
        <taxon>Pseudomonadota</taxon>
        <taxon>Alphaproteobacteria</taxon>
        <taxon>Hyphomicrobiales</taxon>
        <taxon>Methylobacteriaceae</taxon>
        <taxon>Methylobacterium</taxon>
    </lineage>
</organism>
<protein>
    <submittedName>
        <fullName evidence="5">3-hydroxyacyl-CoA dehydrogenase</fullName>
    </submittedName>
</protein>
<proteinExistence type="inferred from homology"/>
<dbReference type="InterPro" id="IPR013328">
    <property type="entry name" value="6PGD_dom2"/>
</dbReference>
<dbReference type="Pfam" id="PF00725">
    <property type="entry name" value="3HCDH"/>
    <property type="match status" value="1"/>
</dbReference>
<dbReference type="STRING" id="427683.A5481_22615"/>
<evidence type="ECO:0000256" key="1">
    <source>
        <dbReference type="ARBA" id="ARBA00009463"/>
    </source>
</evidence>
<dbReference type="InterPro" id="IPR008927">
    <property type="entry name" value="6-PGluconate_DH-like_C_sf"/>
</dbReference>
<dbReference type="PANTHER" id="PTHR48075:SF1">
    <property type="entry name" value="LAMBDA-CRYSTALLIN HOMOLOG"/>
    <property type="match status" value="1"/>
</dbReference>
<evidence type="ECO:0000256" key="2">
    <source>
        <dbReference type="ARBA" id="ARBA00023002"/>
    </source>
</evidence>
<evidence type="ECO:0000313" key="6">
    <source>
        <dbReference type="Proteomes" id="UP000078316"/>
    </source>
</evidence>
<dbReference type="InterPro" id="IPR006176">
    <property type="entry name" value="3-OHacyl-CoA_DH_NAD-bd"/>
</dbReference>
<dbReference type="AlphaFoldDB" id="A0A179S473"/>
<feature type="domain" description="3-hydroxyacyl-CoA dehydrogenase NAD binding" evidence="4">
    <location>
        <begin position="6"/>
        <end position="181"/>
    </location>
</feature>
<dbReference type="InterPro" id="IPR036291">
    <property type="entry name" value="NAD(P)-bd_dom_sf"/>
</dbReference>
<dbReference type="PANTHER" id="PTHR48075">
    <property type="entry name" value="3-HYDROXYACYL-COA DEHYDROGENASE FAMILY PROTEIN"/>
    <property type="match status" value="1"/>
</dbReference>
<dbReference type="OrthoDB" id="9803287at2"/>
<comment type="similarity">
    <text evidence="1">Belongs to the 3-hydroxyacyl-CoA dehydrogenase family.</text>
</comment>
<comment type="caution">
    <text evidence="5">The sequence shown here is derived from an EMBL/GenBank/DDBJ whole genome shotgun (WGS) entry which is preliminary data.</text>
</comment>